<keyword evidence="6 10" id="KW-0630">Potassium</keyword>
<dbReference type="GO" id="GO:0030007">
    <property type="term" value="P:intracellular potassium ion homeostasis"/>
    <property type="evidence" value="ECO:0007669"/>
    <property type="project" value="UniProtKB-UniRule"/>
</dbReference>
<dbReference type="OMA" id="RMTNDGI"/>
<evidence type="ECO:0000256" key="5">
    <source>
        <dbReference type="ARBA" id="ARBA00022692"/>
    </source>
</evidence>
<feature type="transmembrane region" description="Helical" evidence="10">
    <location>
        <begin position="89"/>
        <end position="113"/>
    </location>
</feature>
<dbReference type="HOGENOM" id="CLU_005947_0_1_1"/>
<dbReference type="EMBL" id="KL659708">
    <property type="protein sequence ID" value="KFA68759.1"/>
    <property type="molecule type" value="Genomic_DNA"/>
</dbReference>
<dbReference type="InterPro" id="IPR003445">
    <property type="entry name" value="Cat_transpt"/>
</dbReference>
<feature type="region of interest" description="Disordered" evidence="11">
    <location>
        <begin position="870"/>
        <end position="931"/>
    </location>
</feature>
<feature type="transmembrane region" description="Helical" evidence="10">
    <location>
        <begin position="455"/>
        <end position="477"/>
    </location>
</feature>
<dbReference type="PANTHER" id="PTHR31064">
    <property type="entry name" value="POTASSIUM TRANSPORT PROTEIN DDB_G0292412-RELATED"/>
    <property type="match status" value="1"/>
</dbReference>
<evidence type="ECO:0000313" key="13">
    <source>
        <dbReference type="Proteomes" id="UP000028524"/>
    </source>
</evidence>
<organism evidence="12 13">
    <name type="scientific">Stachybotrys chlorohalonatus (strain IBT 40285)</name>
    <dbReference type="NCBI Taxonomy" id="1283841"/>
    <lineage>
        <taxon>Eukaryota</taxon>
        <taxon>Fungi</taxon>
        <taxon>Dikarya</taxon>
        <taxon>Ascomycota</taxon>
        <taxon>Pezizomycotina</taxon>
        <taxon>Sordariomycetes</taxon>
        <taxon>Hypocreomycetidae</taxon>
        <taxon>Hypocreales</taxon>
        <taxon>Stachybotryaceae</taxon>
        <taxon>Stachybotrys</taxon>
    </lineage>
</organism>
<keyword evidence="3 10" id="KW-0813">Transport</keyword>
<feature type="compositionally biased region" description="Basic and acidic residues" evidence="11">
    <location>
        <begin position="197"/>
        <end position="217"/>
    </location>
</feature>
<keyword evidence="7 10" id="KW-1133">Transmembrane helix</keyword>
<feature type="transmembrane region" description="Helical" evidence="10">
    <location>
        <begin position="653"/>
        <end position="671"/>
    </location>
</feature>
<keyword evidence="4 10" id="KW-0633">Potassium transport</keyword>
<keyword evidence="8 10" id="KW-0406">Ion transport</keyword>
<comment type="subcellular location">
    <subcellularLocation>
        <location evidence="1">Membrane</location>
        <topology evidence="1">Multi-pass membrane protein</topology>
    </subcellularLocation>
</comment>
<evidence type="ECO:0000256" key="4">
    <source>
        <dbReference type="ARBA" id="ARBA00022538"/>
    </source>
</evidence>
<name>A0A084QXS4_STAC4</name>
<protein>
    <recommendedName>
        <fullName evidence="10">Potassium transport protein</fullName>
    </recommendedName>
</protein>
<sequence>MERAGGTLLSYLKGIKPAFMSKTPHFSFITAHYFWVISMTLIASIAIYASRGGTNLAYIDALLFASGANTQAGLNPVDVMTLNTFQQTMIYIFSMASSPITLHGSVVYLRLYWFEKRFQGWVRDVRKRRMTLTKSRSKAKVDPRQAEEGLTDRHITIVPPGNNPHRLANDGILLNGHTEDDAKLSSKLGDNYSGTASEDRESTIGSSHLEKASHEGSSDTSINGTTSEKSVTRDAQQGIGAATGISFADTVKRSDGLEDDFTKFPQLRPNDDHIAILQRQRNQDNEVLRIPGPRDTERGMGPRPLDKNDFQDDDDAMINRAATRDSRPEQEHTNSAAPEGRPTAITIEEPRRRRRSEIIEDVQAVGGILDALRFRRPRFLNKNQHQTHEDDASTSHNIRARTADTIRSVLSRDKADDMPYLSYTPTVARNSNFVGLTLEQREELGGIEYRSLRTLAVVLLGYFWGFQVLGTVVLLPYILNNRTYGTVVDDAGASRVWWAFFTGNSAFMDLGFTLTPDSMNSFNSSEYVLMFMWFFIIIGNTGFPVMLRFIIWATSLVLPKKSGLWEELRFLLDHPRRCFTLLFPSGANWWLLWILIIMNAIDLVFFIILDLHSTFVAELPVHTRVVNGLFQAAATRTAGFTCLPLSALHPAMMVLYMIMMYISVFPIAISIRRTNVYEEKSLGVYDEREEDDEDSTQNDMSATALSYVGTHLRRQLSFDLWYVFLGLFVLSISEGSKIQNGEFDLFAILFEVISAYGTVGLSLGVSTSNAALCSQFTVVGKLVIIAMQIRGRHRSLPYGLDRAVLLPREYQIGKEEPEEPNSLARANTNMSTATSTAVQRVGTNTGRATGTTRERRGSNIFVKLMHPGPAVPPEMVHHRSRSTASQIRPNLEFSRTRTEPVFEDDDDLAPLPISSSRGHVSSFQPRPSATS</sequence>
<dbReference type="FunCoup" id="A0A084QXS4">
    <property type="interactions" value="17"/>
</dbReference>
<evidence type="ECO:0000256" key="8">
    <source>
        <dbReference type="ARBA" id="ARBA00023065"/>
    </source>
</evidence>
<dbReference type="InterPro" id="IPR051143">
    <property type="entry name" value="TrkH_K-transport"/>
</dbReference>
<feature type="transmembrane region" description="Helical" evidence="10">
    <location>
        <begin position="745"/>
        <end position="763"/>
    </location>
</feature>
<comment type="similarity">
    <text evidence="2 10">Belongs to the TrkH potassium transport family.</text>
</comment>
<feature type="region of interest" description="Disordered" evidence="11">
    <location>
        <begin position="134"/>
        <end position="172"/>
    </location>
</feature>
<reference evidence="12 13" key="1">
    <citation type="journal article" date="2014" name="BMC Genomics">
        <title>Comparative genome sequencing reveals chemotype-specific gene clusters in the toxigenic black mold Stachybotrys.</title>
        <authorList>
            <person name="Semeiks J."/>
            <person name="Borek D."/>
            <person name="Otwinowski Z."/>
            <person name="Grishin N.V."/>
        </authorList>
    </citation>
    <scope>NUCLEOTIDE SEQUENCE [LARGE SCALE GENOMIC DNA]</scope>
    <source>
        <strain evidence="12 13">IBT 40285</strain>
    </source>
</reference>
<keyword evidence="5 10" id="KW-0812">Transmembrane</keyword>
<feature type="transmembrane region" description="Helical" evidence="10">
    <location>
        <begin position="26"/>
        <end position="49"/>
    </location>
</feature>
<dbReference type="PIRSF" id="PIRSF002450">
    <property type="entry name" value="K+_transpter_TRK"/>
    <property type="match status" value="1"/>
</dbReference>
<dbReference type="InParanoid" id="A0A084QXS4"/>
<dbReference type="NCBIfam" id="TIGR00934">
    <property type="entry name" value="2a38euk"/>
    <property type="match status" value="1"/>
</dbReference>
<accession>A0A084QXS4</accession>
<feature type="transmembrane region" description="Helical" evidence="10">
    <location>
        <begin position="716"/>
        <end position="733"/>
    </location>
</feature>
<feature type="transmembrane region" description="Helical" evidence="10">
    <location>
        <begin position="589"/>
        <end position="609"/>
    </location>
</feature>
<dbReference type="PANTHER" id="PTHR31064:SF30">
    <property type="entry name" value="HIGH-AFFINITY POTASSIUM TRANSPORT PROTEIN-RELATED"/>
    <property type="match status" value="1"/>
</dbReference>
<keyword evidence="9 10" id="KW-0472">Membrane</keyword>
<dbReference type="GO" id="GO:1990573">
    <property type="term" value="P:potassium ion import across plasma membrane"/>
    <property type="evidence" value="ECO:0007669"/>
    <property type="project" value="TreeGrafter"/>
</dbReference>
<dbReference type="InterPro" id="IPR015958">
    <property type="entry name" value="Trk1_fungi"/>
</dbReference>
<feature type="compositionally biased region" description="Basic and acidic residues" evidence="11">
    <location>
        <begin position="322"/>
        <end position="332"/>
    </location>
</feature>
<gene>
    <name evidence="12" type="ORF">S40285_01178</name>
</gene>
<feature type="compositionally biased region" description="Basic and acidic residues" evidence="11">
    <location>
        <begin position="139"/>
        <end position="155"/>
    </location>
</feature>
<evidence type="ECO:0000256" key="10">
    <source>
        <dbReference type="PIRNR" id="PIRNR002450"/>
    </source>
</evidence>
<keyword evidence="13" id="KW-1185">Reference proteome</keyword>
<feature type="region of interest" description="Disordered" evidence="11">
    <location>
        <begin position="278"/>
        <end position="352"/>
    </location>
</feature>
<feature type="compositionally biased region" description="Basic and acidic residues" evidence="11">
    <location>
        <begin position="281"/>
        <end position="310"/>
    </location>
</feature>
<dbReference type="InterPro" id="IPR004773">
    <property type="entry name" value="K/Na_transp_Trk1/HKT1"/>
</dbReference>
<dbReference type="GO" id="GO:0140107">
    <property type="term" value="F:high-affinity potassium ion transmembrane transporter activity"/>
    <property type="evidence" value="ECO:0007669"/>
    <property type="project" value="TreeGrafter"/>
</dbReference>
<dbReference type="Pfam" id="PF02386">
    <property type="entry name" value="TrkH"/>
    <property type="match status" value="1"/>
</dbReference>
<evidence type="ECO:0000256" key="7">
    <source>
        <dbReference type="ARBA" id="ARBA00022989"/>
    </source>
</evidence>
<dbReference type="AlphaFoldDB" id="A0A084QXS4"/>
<feature type="transmembrane region" description="Helical" evidence="10">
    <location>
        <begin position="527"/>
        <end position="551"/>
    </location>
</feature>
<evidence type="ECO:0000313" key="12">
    <source>
        <dbReference type="EMBL" id="KFA68759.1"/>
    </source>
</evidence>
<evidence type="ECO:0000256" key="2">
    <source>
        <dbReference type="ARBA" id="ARBA00009137"/>
    </source>
</evidence>
<evidence type="ECO:0000256" key="3">
    <source>
        <dbReference type="ARBA" id="ARBA00022448"/>
    </source>
</evidence>
<dbReference type="STRING" id="1283841.A0A084QXS4"/>
<dbReference type="GO" id="GO:0005886">
    <property type="term" value="C:plasma membrane"/>
    <property type="evidence" value="ECO:0007669"/>
    <property type="project" value="InterPro"/>
</dbReference>
<evidence type="ECO:0000256" key="6">
    <source>
        <dbReference type="ARBA" id="ARBA00022958"/>
    </source>
</evidence>
<evidence type="ECO:0000256" key="1">
    <source>
        <dbReference type="ARBA" id="ARBA00004141"/>
    </source>
</evidence>
<feature type="region of interest" description="Disordered" evidence="11">
    <location>
        <begin position="184"/>
        <end position="234"/>
    </location>
</feature>
<evidence type="ECO:0000256" key="9">
    <source>
        <dbReference type="ARBA" id="ARBA00023136"/>
    </source>
</evidence>
<feature type="compositionally biased region" description="Polar residues" evidence="11">
    <location>
        <begin position="218"/>
        <end position="234"/>
    </location>
</feature>
<dbReference type="OrthoDB" id="9999863at2759"/>
<evidence type="ECO:0000256" key="11">
    <source>
        <dbReference type="SAM" id="MobiDB-lite"/>
    </source>
</evidence>
<feature type="compositionally biased region" description="Polar residues" evidence="11">
    <location>
        <begin position="913"/>
        <end position="931"/>
    </location>
</feature>
<dbReference type="Proteomes" id="UP000028524">
    <property type="component" value="Unassembled WGS sequence"/>
</dbReference>
<proteinExistence type="inferred from homology"/>
<feature type="transmembrane region" description="Helical" evidence="10">
    <location>
        <begin position="497"/>
        <end position="515"/>
    </location>
</feature>